<dbReference type="Proteomes" id="UP000054248">
    <property type="component" value="Unassembled WGS sequence"/>
</dbReference>
<protein>
    <submittedName>
        <fullName evidence="1">Uncharacterized protein</fullName>
    </submittedName>
</protein>
<evidence type="ECO:0000313" key="2">
    <source>
        <dbReference type="Proteomes" id="UP000054248"/>
    </source>
</evidence>
<dbReference type="HOGENOM" id="CLU_1929134_0_0_1"/>
<keyword evidence="2" id="KW-1185">Reference proteome</keyword>
<reference evidence="1 2" key="1">
    <citation type="submission" date="2014-04" db="EMBL/GenBank/DDBJ databases">
        <authorList>
            <consortium name="DOE Joint Genome Institute"/>
            <person name="Kuo A."/>
            <person name="Girlanda M."/>
            <person name="Perotto S."/>
            <person name="Kohler A."/>
            <person name="Nagy L.G."/>
            <person name="Floudas D."/>
            <person name="Copeland A."/>
            <person name="Barry K.W."/>
            <person name="Cichocki N."/>
            <person name="Veneault-Fourrey C."/>
            <person name="LaButti K."/>
            <person name="Lindquist E.A."/>
            <person name="Lipzen A."/>
            <person name="Lundell T."/>
            <person name="Morin E."/>
            <person name="Murat C."/>
            <person name="Sun H."/>
            <person name="Tunlid A."/>
            <person name="Henrissat B."/>
            <person name="Grigoriev I.V."/>
            <person name="Hibbett D.S."/>
            <person name="Martin F."/>
            <person name="Nordberg H.P."/>
            <person name="Cantor M.N."/>
            <person name="Hua S.X."/>
        </authorList>
    </citation>
    <scope>NUCLEOTIDE SEQUENCE [LARGE SCALE GENOMIC DNA]</scope>
    <source>
        <strain evidence="1 2">MUT 4182</strain>
    </source>
</reference>
<organism evidence="1 2">
    <name type="scientific">Tulasnella calospora MUT 4182</name>
    <dbReference type="NCBI Taxonomy" id="1051891"/>
    <lineage>
        <taxon>Eukaryota</taxon>
        <taxon>Fungi</taxon>
        <taxon>Dikarya</taxon>
        <taxon>Basidiomycota</taxon>
        <taxon>Agaricomycotina</taxon>
        <taxon>Agaricomycetes</taxon>
        <taxon>Cantharellales</taxon>
        <taxon>Tulasnellaceae</taxon>
        <taxon>Tulasnella</taxon>
    </lineage>
</organism>
<gene>
    <name evidence="1" type="ORF">M407DRAFT_19175</name>
</gene>
<accession>A0A0C3LDB3</accession>
<evidence type="ECO:0000313" key="1">
    <source>
        <dbReference type="EMBL" id="KIO31918.1"/>
    </source>
</evidence>
<dbReference type="EMBL" id="KN822959">
    <property type="protein sequence ID" value="KIO31918.1"/>
    <property type="molecule type" value="Genomic_DNA"/>
</dbReference>
<name>A0A0C3LDB3_9AGAM</name>
<sequence>MASQQAGTTEDLYDNESEDQKRIADKVSTILAALDAENLELGQFLTALAGIENPRCQKERRFAMARSKLYSSSHFLNLIRRWYRYPANLNGPRKEMLELAAEELIRTCDEEMLRFDKKMAKVPTNHATQRL</sequence>
<reference evidence="2" key="2">
    <citation type="submission" date="2015-01" db="EMBL/GenBank/DDBJ databases">
        <title>Evolutionary Origins and Diversification of the Mycorrhizal Mutualists.</title>
        <authorList>
            <consortium name="DOE Joint Genome Institute"/>
            <consortium name="Mycorrhizal Genomics Consortium"/>
            <person name="Kohler A."/>
            <person name="Kuo A."/>
            <person name="Nagy L.G."/>
            <person name="Floudas D."/>
            <person name="Copeland A."/>
            <person name="Barry K.W."/>
            <person name="Cichocki N."/>
            <person name="Veneault-Fourrey C."/>
            <person name="LaButti K."/>
            <person name="Lindquist E.A."/>
            <person name="Lipzen A."/>
            <person name="Lundell T."/>
            <person name="Morin E."/>
            <person name="Murat C."/>
            <person name="Riley R."/>
            <person name="Ohm R."/>
            <person name="Sun H."/>
            <person name="Tunlid A."/>
            <person name="Henrissat B."/>
            <person name="Grigoriev I.V."/>
            <person name="Hibbett D.S."/>
            <person name="Martin F."/>
        </authorList>
    </citation>
    <scope>NUCLEOTIDE SEQUENCE [LARGE SCALE GENOMIC DNA]</scope>
    <source>
        <strain evidence="2">MUT 4182</strain>
    </source>
</reference>
<proteinExistence type="predicted"/>
<dbReference type="AlphaFoldDB" id="A0A0C3LDB3"/>